<dbReference type="PANTHER" id="PTHR43877">
    <property type="entry name" value="AMINOALKYLPHOSPHONATE N-ACETYLTRANSFERASE-RELATED-RELATED"/>
    <property type="match status" value="1"/>
</dbReference>
<protein>
    <submittedName>
        <fullName evidence="5">Acetyltransferase (GNAT) family protein</fullName>
    </submittedName>
</protein>
<keyword evidence="2" id="KW-0012">Acyltransferase</keyword>
<reference evidence="5 6" key="1">
    <citation type="submission" date="2019-03" db="EMBL/GenBank/DDBJ databases">
        <title>Subsurface microbial communities from deep shales in Ohio and West Virginia, USA.</title>
        <authorList>
            <person name="Wrighton K."/>
        </authorList>
    </citation>
    <scope>NUCLEOTIDE SEQUENCE [LARGE SCALE GENOMIC DNA]</scope>
    <source>
        <strain evidence="5 6">MA284_T2</strain>
    </source>
</reference>
<dbReference type="PROSITE" id="PS51186">
    <property type="entry name" value="GNAT"/>
    <property type="match status" value="1"/>
</dbReference>
<dbReference type="AlphaFoldDB" id="A0A4R6LLT2"/>
<evidence type="ECO:0000256" key="2">
    <source>
        <dbReference type="ARBA" id="ARBA00023315"/>
    </source>
</evidence>
<dbReference type="Gene3D" id="3.40.630.30">
    <property type="match status" value="1"/>
</dbReference>
<dbReference type="RefSeq" id="WP_133515438.1">
    <property type="nucleotide sequence ID" value="NZ_SNWX01000017.1"/>
</dbReference>
<name>A0A4R6LLT2_9FIRM</name>
<keyword evidence="3" id="KW-0175">Coiled coil</keyword>
<dbReference type="EMBL" id="SNWX01000017">
    <property type="protein sequence ID" value="TDO85451.1"/>
    <property type="molecule type" value="Genomic_DNA"/>
</dbReference>
<evidence type="ECO:0000313" key="5">
    <source>
        <dbReference type="EMBL" id="TDO85451.1"/>
    </source>
</evidence>
<accession>A0A4R6LLT2</accession>
<dbReference type="OrthoDB" id="2111574at2"/>
<dbReference type="GO" id="GO:0016747">
    <property type="term" value="F:acyltransferase activity, transferring groups other than amino-acyl groups"/>
    <property type="evidence" value="ECO:0007669"/>
    <property type="project" value="InterPro"/>
</dbReference>
<dbReference type="Pfam" id="PF00583">
    <property type="entry name" value="Acetyltransf_1"/>
    <property type="match status" value="1"/>
</dbReference>
<dbReference type="InterPro" id="IPR016181">
    <property type="entry name" value="Acyl_CoA_acyltransferase"/>
</dbReference>
<comment type="caution">
    <text evidence="5">The sequence shown here is derived from an EMBL/GenBank/DDBJ whole genome shotgun (WGS) entry which is preliminary data.</text>
</comment>
<feature type="domain" description="N-acetyltransferase" evidence="4">
    <location>
        <begin position="11"/>
        <end position="169"/>
    </location>
</feature>
<gene>
    <name evidence="5" type="ORF">DFR79_11742</name>
</gene>
<evidence type="ECO:0000259" key="4">
    <source>
        <dbReference type="PROSITE" id="PS51186"/>
    </source>
</evidence>
<dbReference type="InterPro" id="IPR050832">
    <property type="entry name" value="Bact_Acetyltransf"/>
</dbReference>
<dbReference type="InterPro" id="IPR000182">
    <property type="entry name" value="GNAT_dom"/>
</dbReference>
<dbReference type="SUPFAM" id="SSF55729">
    <property type="entry name" value="Acyl-CoA N-acyltransferases (Nat)"/>
    <property type="match status" value="1"/>
</dbReference>
<organism evidence="5 6">
    <name type="scientific">Halanaerobium saccharolyticum</name>
    <dbReference type="NCBI Taxonomy" id="43595"/>
    <lineage>
        <taxon>Bacteria</taxon>
        <taxon>Bacillati</taxon>
        <taxon>Bacillota</taxon>
        <taxon>Clostridia</taxon>
        <taxon>Halanaerobiales</taxon>
        <taxon>Halanaerobiaceae</taxon>
        <taxon>Halanaerobium</taxon>
    </lineage>
</organism>
<sequence>MMTAVSRQSKYTCRQGTLADAEEIHILMQQAFADYAKKKCEQNDQEKVINSALQEELEAVKEDLENNIVLVLSDGEQIIASLRLEEISDKRYLLKRFAVSPDYQNQGLGTMLFQQAVEKLKELNAHYLQLYSSLENEKLICFYQGLGFNCLETDHSKGYERGLWVKTIK</sequence>
<dbReference type="Proteomes" id="UP000295064">
    <property type="component" value="Unassembled WGS sequence"/>
</dbReference>
<keyword evidence="1 5" id="KW-0808">Transferase</keyword>
<proteinExistence type="predicted"/>
<feature type="coiled-coil region" evidence="3">
    <location>
        <begin position="43"/>
        <end position="74"/>
    </location>
</feature>
<evidence type="ECO:0000256" key="1">
    <source>
        <dbReference type="ARBA" id="ARBA00022679"/>
    </source>
</evidence>
<evidence type="ECO:0000256" key="3">
    <source>
        <dbReference type="SAM" id="Coils"/>
    </source>
</evidence>
<evidence type="ECO:0000313" key="6">
    <source>
        <dbReference type="Proteomes" id="UP000295064"/>
    </source>
</evidence>
<dbReference type="CDD" id="cd04301">
    <property type="entry name" value="NAT_SF"/>
    <property type="match status" value="1"/>
</dbReference>